<dbReference type="OrthoDB" id="9805601at2"/>
<comment type="caution">
    <text evidence="9">The sequence shown here is derived from an EMBL/GenBank/DDBJ whole genome shotgun (WGS) entry which is preliminary data.</text>
</comment>
<protein>
    <submittedName>
        <fullName evidence="9">ABC transporter family protein</fullName>
    </submittedName>
</protein>
<keyword evidence="3" id="KW-0813">Transport</keyword>
<dbReference type="GO" id="GO:0005524">
    <property type="term" value="F:ATP binding"/>
    <property type="evidence" value="ECO:0007669"/>
    <property type="project" value="UniProtKB-KW"/>
</dbReference>
<evidence type="ECO:0000256" key="5">
    <source>
        <dbReference type="ARBA" id="ARBA00022840"/>
    </source>
</evidence>
<evidence type="ECO:0000256" key="1">
    <source>
        <dbReference type="ARBA" id="ARBA00004533"/>
    </source>
</evidence>
<keyword evidence="6" id="KW-1278">Translocase</keyword>
<dbReference type="SMART" id="SM00382">
    <property type="entry name" value="AAA"/>
    <property type="match status" value="1"/>
</dbReference>
<dbReference type="PANTHER" id="PTHR42794">
    <property type="entry name" value="HEMIN IMPORT ATP-BINDING PROTEIN HMUV"/>
    <property type="match status" value="1"/>
</dbReference>
<evidence type="ECO:0000259" key="8">
    <source>
        <dbReference type="PROSITE" id="PS50893"/>
    </source>
</evidence>
<evidence type="ECO:0000313" key="9">
    <source>
        <dbReference type="EMBL" id="OYR22327.1"/>
    </source>
</evidence>
<dbReference type="SUPFAM" id="SSF52540">
    <property type="entry name" value="P-loop containing nucleoside triphosphate hydrolases"/>
    <property type="match status" value="1"/>
</dbReference>
<dbReference type="Gene3D" id="3.40.50.300">
    <property type="entry name" value="P-loop containing nucleotide triphosphate hydrolases"/>
    <property type="match status" value="1"/>
</dbReference>
<dbReference type="GO" id="GO:0016887">
    <property type="term" value="F:ATP hydrolysis activity"/>
    <property type="evidence" value="ECO:0007669"/>
    <property type="project" value="InterPro"/>
</dbReference>
<organism evidence="9 10">
    <name type="scientific">Brucella thiophenivorans</name>
    <dbReference type="NCBI Taxonomy" id="571255"/>
    <lineage>
        <taxon>Bacteria</taxon>
        <taxon>Pseudomonadati</taxon>
        <taxon>Pseudomonadota</taxon>
        <taxon>Alphaproteobacteria</taxon>
        <taxon>Hyphomicrobiales</taxon>
        <taxon>Brucellaceae</taxon>
        <taxon>Brucella/Ochrobactrum group</taxon>
        <taxon>Brucella</taxon>
    </lineage>
</organism>
<evidence type="ECO:0000313" key="10">
    <source>
        <dbReference type="Proteomes" id="UP000215590"/>
    </source>
</evidence>
<dbReference type="CDD" id="cd03214">
    <property type="entry name" value="ABC_Iron-Siderophores_B12_Hemin"/>
    <property type="match status" value="1"/>
</dbReference>
<feature type="domain" description="ABC transporter" evidence="8">
    <location>
        <begin position="4"/>
        <end position="238"/>
    </location>
</feature>
<dbReference type="InterPro" id="IPR027417">
    <property type="entry name" value="P-loop_NTPase"/>
</dbReference>
<dbReference type="InterPro" id="IPR003593">
    <property type="entry name" value="AAA+_ATPase"/>
</dbReference>
<comment type="similarity">
    <text evidence="2">Belongs to the ABC transporter superfamily.</text>
</comment>
<dbReference type="InterPro" id="IPR017871">
    <property type="entry name" value="ABC_transporter-like_CS"/>
</dbReference>
<dbReference type="AlphaFoldDB" id="A0A256G5D8"/>
<dbReference type="GO" id="GO:0005886">
    <property type="term" value="C:plasma membrane"/>
    <property type="evidence" value="ECO:0007669"/>
    <property type="project" value="UniProtKB-SubCell"/>
</dbReference>
<dbReference type="Proteomes" id="UP000215590">
    <property type="component" value="Unassembled WGS sequence"/>
</dbReference>
<keyword evidence="5" id="KW-0067">ATP-binding</keyword>
<gene>
    <name evidence="9" type="ORF">CEV31_0246</name>
</gene>
<dbReference type="Pfam" id="PF00005">
    <property type="entry name" value="ABC_tran"/>
    <property type="match status" value="1"/>
</dbReference>
<evidence type="ECO:0000256" key="7">
    <source>
        <dbReference type="ARBA" id="ARBA00037066"/>
    </source>
</evidence>
<reference evidence="9 10" key="1">
    <citation type="submission" date="2017-07" db="EMBL/GenBank/DDBJ databases">
        <title>Phylogenetic study on the rhizospheric bacterium Ochrobactrum sp. A44.</title>
        <authorList>
            <person name="Krzyzanowska D.M."/>
            <person name="Ossowicki A."/>
            <person name="Rajewska M."/>
            <person name="Maciag T."/>
            <person name="Kaczynski Z."/>
            <person name="Czerwicka M."/>
            <person name="Jafra S."/>
        </authorList>
    </citation>
    <scope>NUCLEOTIDE SEQUENCE [LARGE SCALE GENOMIC DNA]</scope>
    <source>
        <strain evidence="9 10">DSM 7216</strain>
    </source>
</reference>
<keyword evidence="10" id="KW-1185">Reference proteome</keyword>
<dbReference type="PANTHER" id="PTHR42794:SF1">
    <property type="entry name" value="HEMIN IMPORT ATP-BINDING PROTEIN HMUV"/>
    <property type="match status" value="1"/>
</dbReference>
<evidence type="ECO:0000256" key="2">
    <source>
        <dbReference type="ARBA" id="ARBA00005417"/>
    </source>
</evidence>
<keyword evidence="4" id="KW-0547">Nucleotide-binding</keyword>
<dbReference type="FunFam" id="3.40.50.300:FF:000134">
    <property type="entry name" value="Iron-enterobactin ABC transporter ATP-binding protein"/>
    <property type="match status" value="1"/>
</dbReference>
<comment type="subcellular location">
    <subcellularLocation>
        <location evidence="1">Cell inner membrane</location>
    </subcellularLocation>
</comment>
<dbReference type="InterPro" id="IPR003439">
    <property type="entry name" value="ABC_transporter-like_ATP-bd"/>
</dbReference>
<sequence length="256" mass="27964">MTMLRIQGLGVSLSKKRVLEDISFNMGDGEFIGLIGPNGAGKTTLLRAVLGLTASNGEIELEGRDLRRMPVSDKARTISYLPQERDVAWSVSVKMLVSLGRSALKPVFAGLDTRDHEIIETVMQRMGVLDLASRPATELSGGERARALIARVLAQDTPIILADEPVAGLDPAHQIELMELFAGLAQERKTVIASLHDLGLAARYCTRLIVIDQGRLVADGAPEDVLKPALLKDVYGIDAYLMKIDDEFILHTRKRL</sequence>
<accession>A0A256G5D8</accession>
<dbReference type="PROSITE" id="PS00211">
    <property type="entry name" value="ABC_TRANSPORTER_1"/>
    <property type="match status" value="1"/>
</dbReference>
<dbReference type="PROSITE" id="PS50893">
    <property type="entry name" value="ABC_TRANSPORTER_2"/>
    <property type="match status" value="1"/>
</dbReference>
<comment type="function">
    <text evidence="7">Part of the ABC transporter complex HmuTUV involved in hemin import. Responsible for energy coupling to the transport system.</text>
</comment>
<dbReference type="RefSeq" id="WP_094505083.1">
    <property type="nucleotide sequence ID" value="NZ_JBHEEK010000017.1"/>
</dbReference>
<evidence type="ECO:0000256" key="6">
    <source>
        <dbReference type="ARBA" id="ARBA00022967"/>
    </source>
</evidence>
<name>A0A256G5D8_9HYPH</name>
<dbReference type="EMBL" id="NNRJ01000007">
    <property type="protein sequence ID" value="OYR22327.1"/>
    <property type="molecule type" value="Genomic_DNA"/>
</dbReference>
<proteinExistence type="inferred from homology"/>
<evidence type="ECO:0000256" key="4">
    <source>
        <dbReference type="ARBA" id="ARBA00022741"/>
    </source>
</evidence>
<evidence type="ECO:0000256" key="3">
    <source>
        <dbReference type="ARBA" id="ARBA00022448"/>
    </source>
</evidence>